<evidence type="ECO:0000313" key="3">
    <source>
        <dbReference type="Proteomes" id="UP000799640"/>
    </source>
</evidence>
<dbReference type="Proteomes" id="UP000799640">
    <property type="component" value="Unassembled WGS sequence"/>
</dbReference>
<dbReference type="AlphaFoldDB" id="A0A6G1I3X5"/>
<organism evidence="2 3">
    <name type="scientific">Trichodelitschia bisporula</name>
    <dbReference type="NCBI Taxonomy" id="703511"/>
    <lineage>
        <taxon>Eukaryota</taxon>
        <taxon>Fungi</taxon>
        <taxon>Dikarya</taxon>
        <taxon>Ascomycota</taxon>
        <taxon>Pezizomycotina</taxon>
        <taxon>Dothideomycetes</taxon>
        <taxon>Dothideomycetes incertae sedis</taxon>
        <taxon>Phaeotrichales</taxon>
        <taxon>Phaeotrichaceae</taxon>
        <taxon>Trichodelitschia</taxon>
    </lineage>
</organism>
<keyword evidence="3" id="KW-1185">Reference proteome</keyword>
<evidence type="ECO:0000256" key="1">
    <source>
        <dbReference type="SAM" id="SignalP"/>
    </source>
</evidence>
<dbReference type="EMBL" id="ML996690">
    <property type="protein sequence ID" value="KAF2402881.1"/>
    <property type="molecule type" value="Genomic_DNA"/>
</dbReference>
<name>A0A6G1I3X5_9PEZI</name>
<dbReference type="OrthoDB" id="5409186at2759"/>
<evidence type="ECO:0000313" key="2">
    <source>
        <dbReference type="EMBL" id="KAF2402881.1"/>
    </source>
</evidence>
<feature type="signal peptide" evidence="1">
    <location>
        <begin position="1"/>
        <end position="18"/>
    </location>
</feature>
<keyword evidence="1" id="KW-0732">Signal</keyword>
<evidence type="ECO:0008006" key="4">
    <source>
        <dbReference type="Google" id="ProtNLM"/>
    </source>
</evidence>
<feature type="chain" id="PRO_5026196063" description="GPI anchored serine-threonine rich protein" evidence="1">
    <location>
        <begin position="19"/>
        <end position="196"/>
    </location>
</feature>
<sequence>MLSKTLFISALFFASALGSSLNERHADAHGLAKRDEKFVPTTHTAQGDTCAEAFGTGYITCREITPSRNRLCYNPDLGQTCCESEWACPSGSFCFLSPFCCPEGQDPKTCAANNGFSLTNSFKAPLATGKAVSGNKTASVTKVYNTNDTAAYAPTATGTYAAPTPTKSTFTGAADPMARVGYGAAALVGVAGVMGL</sequence>
<proteinExistence type="predicted"/>
<accession>A0A6G1I3X5</accession>
<gene>
    <name evidence="2" type="ORF">EJ06DRAFT_527862</name>
</gene>
<protein>
    <recommendedName>
        <fullName evidence="4">GPI anchored serine-threonine rich protein</fullName>
    </recommendedName>
</protein>
<feature type="non-terminal residue" evidence="2">
    <location>
        <position position="196"/>
    </location>
</feature>
<reference evidence="2" key="1">
    <citation type="journal article" date="2020" name="Stud. Mycol.">
        <title>101 Dothideomycetes genomes: a test case for predicting lifestyles and emergence of pathogens.</title>
        <authorList>
            <person name="Haridas S."/>
            <person name="Albert R."/>
            <person name="Binder M."/>
            <person name="Bloem J."/>
            <person name="Labutti K."/>
            <person name="Salamov A."/>
            <person name="Andreopoulos B."/>
            <person name="Baker S."/>
            <person name="Barry K."/>
            <person name="Bills G."/>
            <person name="Bluhm B."/>
            <person name="Cannon C."/>
            <person name="Castanera R."/>
            <person name="Culley D."/>
            <person name="Daum C."/>
            <person name="Ezra D."/>
            <person name="Gonzalez J."/>
            <person name="Henrissat B."/>
            <person name="Kuo A."/>
            <person name="Liang C."/>
            <person name="Lipzen A."/>
            <person name="Lutzoni F."/>
            <person name="Magnuson J."/>
            <person name="Mondo S."/>
            <person name="Nolan M."/>
            <person name="Ohm R."/>
            <person name="Pangilinan J."/>
            <person name="Park H.-J."/>
            <person name="Ramirez L."/>
            <person name="Alfaro M."/>
            <person name="Sun H."/>
            <person name="Tritt A."/>
            <person name="Yoshinaga Y."/>
            <person name="Zwiers L.-H."/>
            <person name="Turgeon B."/>
            <person name="Goodwin S."/>
            <person name="Spatafora J."/>
            <person name="Crous P."/>
            <person name="Grigoriev I."/>
        </authorList>
    </citation>
    <scope>NUCLEOTIDE SEQUENCE</scope>
    <source>
        <strain evidence="2">CBS 262.69</strain>
    </source>
</reference>